<feature type="region of interest" description="Disordered" evidence="1">
    <location>
        <begin position="51"/>
        <end position="80"/>
    </location>
</feature>
<dbReference type="InParanoid" id="K0KKJ6"/>
<organism evidence="3 4">
    <name type="scientific">Wickerhamomyces ciferrii (strain ATCC 14091 / BCRC 22168 / CBS 111 / JCM 3599 / NBRC 0793 / NRRL Y-1031 F-60-10)</name>
    <name type="common">Yeast</name>
    <name type="synonym">Pichia ciferrii</name>
    <dbReference type="NCBI Taxonomy" id="1206466"/>
    <lineage>
        <taxon>Eukaryota</taxon>
        <taxon>Fungi</taxon>
        <taxon>Dikarya</taxon>
        <taxon>Ascomycota</taxon>
        <taxon>Saccharomycotina</taxon>
        <taxon>Saccharomycetes</taxon>
        <taxon>Phaffomycetales</taxon>
        <taxon>Wickerhamomycetaceae</taxon>
        <taxon>Wickerhamomyces</taxon>
    </lineage>
</organism>
<dbReference type="PANTHER" id="PTHR36102:SF1">
    <property type="entry name" value="YDR124W-LIKE HELICAL BUNDLE DOMAIN-CONTAINING PROTEIN"/>
    <property type="match status" value="1"/>
</dbReference>
<name>K0KKJ6_WICCF</name>
<dbReference type="EMBL" id="CAIF01000208">
    <property type="protein sequence ID" value="CCH45725.1"/>
    <property type="molecule type" value="Genomic_DNA"/>
</dbReference>
<dbReference type="eggNOG" id="ENOG502S0ES">
    <property type="taxonomic scope" value="Eukaryota"/>
</dbReference>
<evidence type="ECO:0000256" key="1">
    <source>
        <dbReference type="SAM" id="MobiDB-lite"/>
    </source>
</evidence>
<dbReference type="GO" id="GO:0005634">
    <property type="term" value="C:nucleus"/>
    <property type="evidence" value="ECO:0007669"/>
    <property type="project" value="InterPro"/>
</dbReference>
<dbReference type="AlphaFoldDB" id="K0KKJ6"/>
<dbReference type="PANTHER" id="PTHR36102">
    <property type="entry name" value="CHROMOSOME 10, WHOLE GENOME SHOTGUN SEQUENCE"/>
    <property type="match status" value="1"/>
</dbReference>
<evidence type="ECO:0000313" key="3">
    <source>
        <dbReference type="EMBL" id="CCH45725.1"/>
    </source>
</evidence>
<keyword evidence="4" id="KW-1185">Reference proteome</keyword>
<feature type="compositionally biased region" description="Polar residues" evidence="1">
    <location>
        <begin position="270"/>
        <end position="281"/>
    </location>
</feature>
<dbReference type="GO" id="GO:0003700">
    <property type="term" value="F:DNA-binding transcription factor activity"/>
    <property type="evidence" value="ECO:0007669"/>
    <property type="project" value="InterPro"/>
</dbReference>
<dbReference type="InterPro" id="IPR047092">
    <property type="entry name" value="AFUB_07903/YDR124W-like_hel"/>
</dbReference>
<proteinExistence type="predicted"/>
<feature type="compositionally biased region" description="Low complexity" evidence="1">
    <location>
        <begin position="335"/>
        <end position="346"/>
    </location>
</feature>
<comment type="caution">
    <text evidence="3">The sequence shown here is derived from an EMBL/GenBank/DDBJ whole genome shotgun (WGS) entry which is preliminary data.</text>
</comment>
<feature type="region of interest" description="Disordered" evidence="1">
    <location>
        <begin position="334"/>
        <end position="353"/>
    </location>
</feature>
<dbReference type="Pfam" id="PF11001">
    <property type="entry name" value="AFUB_07903_YDR124W_hel"/>
    <property type="match status" value="1"/>
</dbReference>
<sequence>MDQESRILEPLTNFVEEGGNFALLLNYPNGMIKFHSSDAFNSYIDVFRRELNPNSSTPIPNPDQHQQQHQQQQSSTSRSDQFLNTLNRALEEPTFELHLSSETELHNHLRTCFRELQQLSCKAIAKAWIKTIEPKKQTRYPYNKGESTKPPWWPSKIRHCEPDHLIKSERIDLLVSISRNSEKSLQKLKESTNRISSLNEYKLKILDEIYFVVGKFSQNSNDSIIVSDFENGIRSHKKKLFKPNPKNQLIDQSFFSNNNSINEEDDDSETSGSITPNQLSLIPNPPADHHQQNPNFLSSPIQTNHEFTKFISENSTSTTHPEQFLNGYPINLNFQSQESGTSGTSQDNDEQFSQGNSIVSDFFKLKNFNKSIETKFLKDREYQKGEYMIDHENPYIRV</sequence>
<dbReference type="InterPro" id="IPR023278">
    <property type="entry name" value="Ethylene_insens-like_DNA-bd"/>
</dbReference>
<protein>
    <recommendedName>
        <fullName evidence="2">Subtelomeric hrmA-associated cluster protein AFUB-079030/YDR124W-like helical bundle domain-containing protein</fullName>
    </recommendedName>
</protein>
<accession>K0KKJ6</accession>
<feature type="compositionally biased region" description="Low complexity" evidence="1">
    <location>
        <begin position="64"/>
        <end position="73"/>
    </location>
</feature>
<dbReference type="InterPro" id="IPR021264">
    <property type="entry name" value="AFUB_079030/YDR124W-like"/>
</dbReference>
<dbReference type="STRING" id="1206466.K0KKJ6"/>
<evidence type="ECO:0000313" key="4">
    <source>
        <dbReference type="Proteomes" id="UP000009328"/>
    </source>
</evidence>
<feature type="domain" description="Subtelomeric hrmA-associated cluster protein AFUB-079030/YDR124W-like helical bundle" evidence="2">
    <location>
        <begin position="100"/>
        <end position="213"/>
    </location>
</feature>
<dbReference type="Proteomes" id="UP000009328">
    <property type="component" value="Unassembled WGS sequence"/>
</dbReference>
<dbReference type="SUPFAM" id="SSF116768">
    <property type="entry name" value="DNA-binding domain of EIN3-like"/>
    <property type="match status" value="1"/>
</dbReference>
<reference evidence="3 4" key="1">
    <citation type="journal article" date="2012" name="Eukaryot. Cell">
        <title>Draft genome sequence of Wickerhamomyces ciferrii NRRL Y-1031 F-60-10.</title>
        <authorList>
            <person name="Schneider J."/>
            <person name="Andrea H."/>
            <person name="Blom J."/>
            <person name="Jaenicke S."/>
            <person name="Ruckert C."/>
            <person name="Schorsch C."/>
            <person name="Szczepanowski R."/>
            <person name="Farwick M."/>
            <person name="Goesmann A."/>
            <person name="Puhler A."/>
            <person name="Schaffer S."/>
            <person name="Tauch A."/>
            <person name="Kohler T."/>
            <person name="Brinkrolf K."/>
        </authorList>
    </citation>
    <scope>NUCLEOTIDE SEQUENCE [LARGE SCALE GENOMIC DNA]</scope>
    <source>
        <strain evidence="4">ATCC 14091 / BCRC 22168 / CBS 111 / JCM 3599 / NBRC 0793 / NRRL Y-1031 F-60-10</strain>
    </source>
</reference>
<evidence type="ECO:0000259" key="2">
    <source>
        <dbReference type="Pfam" id="PF11001"/>
    </source>
</evidence>
<dbReference type="HOGENOM" id="CLU_692998_0_0_1"/>
<feature type="region of interest" description="Disordered" evidence="1">
    <location>
        <begin position="257"/>
        <end position="299"/>
    </location>
</feature>
<gene>
    <name evidence="3" type="ORF">BN7_5311</name>
</gene>